<proteinExistence type="predicted"/>
<dbReference type="AlphaFoldDB" id="A0AAN5ID47"/>
<evidence type="ECO:0000313" key="2">
    <source>
        <dbReference type="EMBL" id="GMR59700.1"/>
    </source>
</evidence>
<feature type="compositionally biased region" description="Polar residues" evidence="1">
    <location>
        <begin position="7"/>
        <end position="20"/>
    </location>
</feature>
<organism evidence="2 3">
    <name type="scientific">Pristionchus mayeri</name>
    <dbReference type="NCBI Taxonomy" id="1317129"/>
    <lineage>
        <taxon>Eukaryota</taxon>
        <taxon>Metazoa</taxon>
        <taxon>Ecdysozoa</taxon>
        <taxon>Nematoda</taxon>
        <taxon>Chromadorea</taxon>
        <taxon>Rhabditida</taxon>
        <taxon>Rhabditina</taxon>
        <taxon>Diplogasteromorpha</taxon>
        <taxon>Diplogasteroidea</taxon>
        <taxon>Neodiplogasteridae</taxon>
        <taxon>Pristionchus</taxon>
    </lineage>
</organism>
<name>A0AAN5ID47_9BILA</name>
<keyword evidence="3" id="KW-1185">Reference proteome</keyword>
<gene>
    <name evidence="2" type="ORF">PMAYCL1PPCAC_29895</name>
</gene>
<evidence type="ECO:0000256" key="1">
    <source>
        <dbReference type="SAM" id="MobiDB-lite"/>
    </source>
</evidence>
<dbReference type="Proteomes" id="UP001328107">
    <property type="component" value="Unassembled WGS sequence"/>
</dbReference>
<feature type="region of interest" description="Disordered" evidence="1">
    <location>
        <begin position="96"/>
        <end position="115"/>
    </location>
</feature>
<reference evidence="3" key="1">
    <citation type="submission" date="2022-10" db="EMBL/GenBank/DDBJ databases">
        <title>Genome assembly of Pristionchus species.</title>
        <authorList>
            <person name="Yoshida K."/>
            <person name="Sommer R.J."/>
        </authorList>
    </citation>
    <scope>NUCLEOTIDE SEQUENCE [LARGE SCALE GENOMIC DNA]</scope>
    <source>
        <strain evidence="3">RS5460</strain>
    </source>
</reference>
<comment type="caution">
    <text evidence="2">The sequence shown here is derived from an EMBL/GenBank/DDBJ whole genome shotgun (WGS) entry which is preliminary data.</text>
</comment>
<accession>A0AAN5ID47</accession>
<sequence length="314" mass="35313">GIHMNTPYPSTYNSASNASRILQPPMPNNFPQFAMTTLPPQQQYPMMMMLPQMQPHPQQLPMQNPCFPIYSFPTHNFPLMPFFPFNQLPVLPSPNANHLQSSVAPPDSTPTTSRTIHNTSLNASLLGASSSFSDSVRFNPLGGRGRSRDHSLLIDQTTSSSDRSFHQSFLDPHEMANNNELINYCINELCRKQLTEQELVAKVSKSRRFRKFGMQNLPAAISIILNTFPCFISRTVILKTSPNDLQPISKTLWKSDKRFQRTRGNKLNATMFDIPERNSGAGEVLSVLQSLNLDENQPPTRGVSEEEVLDVIKV</sequence>
<feature type="non-terminal residue" evidence="2">
    <location>
        <position position="1"/>
    </location>
</feature>
<protein>
    <submittedName>
        <fullName evidence="2">Uncharacterized protein</fullName>
    </submittedName>
</protein>
<feature type="region of interest" description="Disordered" evidence="1">
    <location>
        <begin position="1"/>
        <end position="20"/>
    </location>
</feature>
<dbReference type="EMBL" id="BTRK01000006">
    <property type="protein sequence ID" value="GMR59700.1"/>
    <property type="molecule type" value="Genomic_DNA"/>
</dbReference>
<evidence type="ECO:0000313" key="3">
    <source>
        <dbReference type="Proteomes" id="UP001328107"/>
    </source>
</evidence>